<protein>
    <recommendedName>
        <fullName evidence="2">Amidohydrolase-related domain-containing protein</fullName>
    </recommendedName>
</protein>
<dbReference type="Pfam" id="PF01979">
    <property type="entry name" value="Amidohydro_1"/>
    <property type="match status" value="1"/>
</dbReference>
<proteinExistence type="predicted"/>
<dbReference type="Gene3D" id="2.30.40.10">
    <property type="entry name" value="Urease, subunit C, domain 1"/>
    <property type="match status" value="2"/>
</dbReference>
<dbReference type="PANTHER" id="PTHR43794">
    <property type="entry name" value="AMINOHYDROLASE SSNA-RELATED"/>
    <property type="match status" value="1"/>
</dbReference>
<dbReference type="AlphaFoldDB" id="A0A832I4J2"/>
<dbReference type="PANTHER" id="PTHR43794:SF11">
    <property type="entry name" value="AMIDOHYDROLASE-RELATED DOMAIN-CONTAINING PROTEIN"/>
    <property type="match status" value="1"/>
</dbReference>
<reference evidence="3" key="1">
    <citation type="journal article" date="2020" name="mSystems">
        <title>Genome- and Community-Level Interaction Insights into Carbon Utilization and Element Cycling Functions of Hydrothermarchaeota in Hydrothermal Sediment.</title>
        <authorList>
            <person name="Zhou Z."/>
            <person name="Liu Y."/>
            <person name="Xu W."/>
            <person name="Pan J."/>
            <person name="Luo Z.H."/>
            <person name="Li M."/>
        </authorList>
    </citation>
    <scope>NUCLEOTIDE SEQUENCE [LARGE SCALE GENOMIC DNA]</scope>
    <source>
        <strain evidence="3">SpSt-381</strain>
    </source>
</reference>
<evidence type="ECO:0000313" key="3">
    <source>
        <dbReference type="EMBL" id="HGZ44323.1"/>
    </source>
</evidence>
<dbReference type="GO" id="GO:0016810">
    <property type="term" value="F:hydrolase activity, acting on carbon-nitrogen (but not peptide) bonds"/>
    <property type="evidence" value="ECO:0007669"/>
    <property type="project" value="InterPro"/>
</dbReference>
<gene>
    <name evidence="3" type="ORF">ENR23_13070</name>
</gene>
<dbReference type="InterPro" id="IPR006680">
    <property type="entry name" value="Amidohydro-rel"/>
</dbReference>
<dbReference type="InterPro" id="IPR032466">
    <property type="entry name" value="Metal_Hydrolase"/>
</dbReference>
<accession>A0A832I4J2</accession>
<sequence length="397" mass="42177">MVSGGPSPVVLEGAAVRVVGSHIAQIGLAGSLAAAHPEETLWPARGRVVLPGLVNGHAHLARHLARGLGLRTPEEWRRFERALSPEDVRWAATAALVEGVRHGVTTVCDFHRSDRCLDLSLSEVVGAAKQVGVRVAACYGAAEDDPPAARRAAFEECLTFANELARERSHRWRAMLGVRATSLAGVDALLDQALEAAGDRLAVHVDLALDLTPAERWRGVRPWRDGGPPALWAHAESAPRGLLGAAQERGDALTAIAPGAAATLGRDADVGWGSDDSVNAPPLGDGAWSAGVRADAHYRRLFVSGPRWAERQFGSGLGQVAPGAPADLVLVDYRPSTEFSSRTLADHLWAGLLRAPVSGVMVAGEIVMDHGQLVTLDEREVAERARECARRVWARLG</sequence>
<dbReference type="EMBL" id="DSQF01000026">
    <property type="protein sequence ID" value="HGZ44323.1"/>
    <property type="molecule type" value="Genomic_DNA"/>
</dbReference>
<dbReference type="SUPFAM" id="SSF51556">
    <property type="entry name" value="Metallo-dependent hydrolases"/>
    <property type="match status" value="1"/>
</dbReference>
<organism evidence="3">
    <name type="scientific">Eiseniibacteriota bacterium</name>
    <dbReference type="NCBI Taxonomy" id="2212470"/>
    <lineage>
        <taxon>Bacteria</taxon>
        <taxon>Candidatus Eiseniibacteriota</taxon>
    </lineage>
</organism>
<dbReference type="InterPro" id="IPR050287">
    <property type="entry name" value="MTA/SAH_deaminase"/>
</dbReference>
<keyword evidence="1" id="KW-0378">Hydrolase</keyword>
<dbReference type="Gene3D" id="3.20.20.140">
    <property type="entry name" value="Metal-dependent hydrolases"/>
    <property type="match status" value="1"/>
</dbReference>
<evidence type="ECO:0000256" key="1">
    <source>
        <dbReference type="ARBA" id="ARBA00022801"/>
    </source>
</evidence>
<dbReference type="SUPFAM" id="SSF51338">
    <property type="entry name" value="Composite domain of metallo-dependent hydrolases"/>
    <property type="match status" value="1"/>
</dbReference>
<feature type="domain" description="Amidohydrolase-related" evidence="2">
    <location>
        <begin position="48"/>
        <end position="205"/>
    </location>
</feature>
<dbReference type="InterPro" id="IPR011059">
    <property type="entry name" value="Metal-dep_hydrolase_composite"/>
</dbReference>
<name>A0A832I4J2_UNCEI</name>
<comment type="caution">
    <text evidence="3">The sequence shown here is derived from an EMBL/GenBank/DDBJ whole genome shotgun (WGS) entry which is preliminary data.</text>
</comment>
<evidence type="ECO:0000259" key="2">
    <source>
        <dbReference type="Pfam" id="PF01979"/>
    </source>
</evidence>